<keyword evidence="4 9" id="KW-0547">Nucleotide-binding</keyword>
<evidence type="ECO:0000256" key="6">
    <source>
        <dbReference type="ARBA" id="ARBA00022840"/>
    </source>
</evidence>
<name>A0ABZ2N862_9BACI</name>
<comment type="pathway">
    <text evidence="9">Cofactor biosynthesis; biotin biosynthesis; biotin from 7,8-diaminononanoate: step 1/2.</text>
</comment>
<evidence type="ECO:0000256" key="2">
    <source>
        <dbReference type="ARBA" id="ARBA00022598"/>
    </source>
</evidence>
<feature type="binding site" evidence="9">
    <location>
        <begin position="113"/>
        <end position="116"/>
    </location>
    <ligand>
        <name>ATP</name>
        <dbReference type="ChEBI" id="CHEBI:30616"/>
    </ligand>
</feature>
<dbReference type="InterPro" id="IPR027417">
    <property type="entry name" value="P-loop_NTPase"/>
</dbReference>
<evidence type="ECO:0000256" key="3">
    <source>
        <dbReference type="ARBA" id="ARBA00022723"/>
    </source>
</evidence>
<dbReference type="CDD" id="cd03109">
    <property type="entry name" value="DTBS"/>
    <property type="match status" value="1"/>
</dbReference>
<feature type="binding site" evidence="9">
    <location>
        <begin position="12"/>
        <end position="17"/>
    </location>
    <ligand>
        <name>ATP</name>
        <dbReference type="ChEBI" id="CHEBI:30616"/>
    </ligand>
</feature>
<comment type="subunit">
    <text evidence="9">Homodimer.</text>
</comment>
<evidence type="ECO:0000256" key="9">
    <source>
        <dbReference type="HAMAP-Rule" id="MF_00336"/>
    </source>
</evidence>
<feature type="binding site" evidence="9">
    <location>
        <position position="41"/>
    </location>
    <ligand>
        <name>substrate</name>
    </ligand>
</feature>
<dbReference type="EMBL" id="CP147404">
    <property type="protein sequence ID" value="WXB93782.1"/>
    <property type="molecule type" value="Genomic_DNA"/>
</dbReference>
<gene>
    <name evidence="9 10" type="primary">bioD</name>
    <name evidence="10" type="ORF">WDJ61_03790</name>
</gene>
<dbReference type="NCBIfam" id="TIGR00347">
    <property type="entry name" value="bioD"/>
    <property type="match status" value="1"/>
</dbReference>
<sequence>MSGIFLTGTDTDAGKTIATLLLTHALLEKGVDVCPYKPVQSGAEEREGKLIAPDAELYRLLPALKHQELSTYLYKMASSPHLAAEQEKAVIPIEEVITKIQDKASNQEILLVEGAGGLYVPLNRQGYCMIDLMEELQFPVIIAAKASLGTINHTMMTVESLKNRGLHVAGIILSSTVQEDEAIEKDNRQMIEQLTGVPIIGTIPYIQNISSYLANESSRSEITGNWKIEQLQEVAIHGYKTTI</sequence>
<feature type="binding site" evidence="9">
    <location>
        <begin position="204"/>
        <end position="206"/>
    </location>
    <ligand>
        <name>ATP</name>
        <dbReference type="ChEBI" id="CHEBI:30616"/>
    </ligand>
</feature>
<keyword evidence="1 9" id="KW-0963">Cytoplasm</keyword>
<dbReference type="PIRSF" id="PIRSF006755">
    <property type="entry name" value="DTB_synth"/>
    <property type="match status" value="1"/>
</dbReference>
<comment type="similarity">
    <text evidence="9">Belongs to the dethiobiotin synthetase family.</text>
</comment>
<comment type="catalytic activity">
    <reaction evidence="9">
        <text>(7R,8S)-7,8-diammoniononanoate + CO2 + ATP = (4R,5S)-dethiobiotin + ADP + phosphate + 3 H(+)</text>
        <dbReference type="Rhea" id="RHEA:15805"/>
        <dbReference type="ChEBI" id="CHEBI:15378"/>
        <dbReference type="ChEBI" id="CHEBI:16526"/>
        <dbReference type="ChEBI" id="CHEBI:30616"/>
        <dbReference type="ChEBI" id="CHEBI:43474"/>
        <dbReference type="ChEBI" id="CHEBI:149469"/>
        <dbReference type="ChEBI" id="CHEBI:149473"/>
        <dbReference type="ChEBI" id="CHEBI:456216"/>
        <dbReference type="EC" id="6.3.3.3"/>
    </reaction>
</comment>
<dbReference type="Proteomes" id="UP001387364">
    <property type="component" value="Chromosome"/>
</dbReference>
<dbReference type="EC" id="6.3.3.3" evidence="9"/>
<dbReference type="PANTHER" id="PTHR43210:SF2">
    <property type="entry name" value="ATP-DEPENDENT DETHIOBIOTIN SYNTHETASE BIOD 2"/>
    <property type="match status" value="1"/>
</dbReference>
<comment type="cofactor">
    <cofactor evidence="9">
        <name>Mg(2+)</name>
        <dbReference type="ChEBI" id="CHEBI:18420"/>
    </cofactor>
</comment>
<evidence type="ECO:0000256" key="7">
    <source>
        <dbReference type="ARBA" id="ARBA00022842"/>
    </source>
</evidence>
<feature type="active site" evidence="9">
    <location>
        <position position="37"/>
    </location>
</feature>
<comment type="function">
    <text evidence="9">Catalyzes a mechanistically unusual reaction, the ATP-dependent insertion of CO2 between the N7 and N8 nitrogen atoms of 7,8-diaminopelargonic acid (DAPA, also called 7,8-diammoniononanoate) to form a ureido ring.</text>
</comment>
<keyword evidence="2 9" id="KW-0436">Ligase</keyword>
<organism evidence="10 11">
    <name type="scientific">Bacillus kandeliae</name>
    <dbReference type="NCBI Taxonomy" id="3129297"/>
    <lineage>
        <taxon>Bacteria</taxon>
        <taxon>Bacillati</taxon>
        <taxon>Bacillota</taxon>
        <taxon>Bacilli</taxon>
        <taxon>Bacillales</taxon>
        <taxon>Bacillaceae</taxon>
        <taxon>Bacillus</taxon>
    </lineage>
</organism>
<feature type="binding site" evidence="9">
    <location>
        <position position="16"/>
    </location>
    <ligand>
        <name>Mg(2+)</name>
        <dbReference type="ChEBI" id="CHEBI:18420"/>
    </ligand>
</feature>
<keyword evidence="3 9" id="KW-0479">Metal-binding</keyword>
<comment type="catalytic activity">
    <reaction evidence="8">
        <text>(7R,8S)-8-amino-7-(carboxyamino)nonanoate + ATP = (4R,5S)-dethiobiotin + ADP + phosphate + H(+)</text>
        <dbReference type="Rhea" id="RHEA:63684"/>
        <dbReference type="ChEBI" id="CHEBI:15378"/>
        <dbReference type="ChEBI" id="CHEBI:30616"/>
        <dbReference type="ChEBI" id="CHEBI:43474"/>
        <dbReference type="ChEBI" id="CHEBI:149470"/>
        <dbReference type="ChEBI" id="CHEBI:149473"/>
        <dbReference type="ChEBI" id="CHEBI:456216"/>
    </reaction>
</comment>
<keyword evidence="5 9" id="KW-0093">Biotin biosynthesis</keyword>
<dbReference type="HAMAP" id="MF_00336">
    <property type="entry name" value="BioD"/>
    <property type="match status" value="1"/>
</dbReference>
<feature type="binding site" evidence="9">
    <location>
        <position position="113"/>
    </location>
    <ligand>
        <name>Mg(2+)</name>
        <dbReference type="ChEBI" id="CHEBI:18420"/>
    </ligand>
</feature>
<feature type="binding site" evidence="9">
    <location>
        <position position="54"/>
    </location>
    <ligand>
        <name>ATP</name>
        <dbReference type="ChEBI" id="CHEBI:30616"/>
    </ligand>
</feature>
<dbReference type="InterPro" id="IPR004472">
    <property type="entry name" value="DTB_synth_BioD"/>
</dbReference>
<dbReference type="RefSeq" id="WP_338753273.1">
    <property type="nucleotide sequence ID" value="NZ_CP147404.1"/>
</dbReference>
<keyword evidence="7 9" id="KW-0460">Magnesium</keyword>
<feature type="binding site" evidence="9">
    <location>
        <begin position="174"/>
        <end position="175"/>
    </location>
    <ligand>
        <name>ATP</name>
        <dbReference type="ChEBI" id="CHEBI:30616"/>
    </ligand>
</feature>
<proteinExistence type="inferred from homology"/>
<evidence type="ECO:0000256" key="1">
    <source>
        <dbReference type="ARBA" id="ARBA00022490"/>
    </source>
</evidence>
<dbReference type="SUPFAM" id="SSF52540">
    <property type="entry name" value="P-loop containing nucleoside triphosphate hydrolases"/>
    <property type="match status" value="1"/>
</dbReference>
<evidence type="ECO:0000256" key="8">
    <source>
        <dbReference type="ARBA" id="ARBA00047386"/>
    </source>
</evidence>
<evidence type="ECO:0000256" key="4">
    <source>
        <dbReference type="ARBA" id="ARBA00022741"/>
    </source>
</evidence>
<protein>
    <recommendedName>
        <fullName evidence="9">ATP-dependent dethiobiotin synthetase BioD</fullName>
        <ecNumber evidence="9">6.3.3.3</ecNumber>
    </recommendedName>
    <alternativeName>
        <fullName evidence="9">DTB synthetase</fullName>
        <shortName evidence="9">DTBS</shortName>
    </alternativeName>
    <alternativeName>
        <fullName evidence="9">Dethiobiotin synthase</fullName>
    </alternativeName>
</protein>
<dbReference type="Pfam" id="PF13500">
    <property type="entry name" value="AAA_26"/>
    <property type="match status" value="1"/>
</dbReference>
<dbReference type="Gene3D" id="3.40.50.300">
    <property type="entry name" value="P-loop containing nucleotide triphosphate hydrolases"/>
    <property type="match status" value="1"/>
</dbReference>
<comment type="caution">
    <text evidence="9">Lacks conserved residue(s) required for the propagation of feature annotation.</text>
</comment>
<feature type="binding site" evidence="9">
    <location>
        <position position="54"/>
    </location>
    <ligand>
        <name>Mg(2+)</name>
        <dbReference type="ChEBI" id="CHEBI:18420"/>
    </ligand>
</feature>
<evidence type="ECO:0000256" key="5">
    <source>
        <dbReference type="ARBA" id="ARBA00022756"/>
    </source>
</evidence>
<accession>A0ABZ2N862</accession>
<keyword evidence="11" id="KW-1185">Reference proteome</keyword>
<evidence type="ECO:0000313" key="11">
    <source>
        <dbReference type="Proteomes" id="UP001387364"/>
    </source>
</evidence>
<evidence type="ECO:0000313" key="10">
    <source>
        <dbReference type="EMBL" id="WXB93782.1"/>
    </source>
</evidence>
<dbReference type="GO" id="GO:0004141">
    <property type="term" value="F:dethiobiotin synthase activity"/>
    <property type="evidence" value="ECO:0007669"/>
    <property type="project" value="UniProtKB-EC"/>
</dbReference>
<keyword evidence="6 9" id="KW-0067">ATP-binding</keyword>
<reference evidence="10 11" key="1">
    <citation type="submission" date="2024-02" db="EMBL/GenBank/DDBJ databases">
        <title>Seven novel Bacillus-like species.</title>
        <authorList>
            <person name="Liu G."/>
        </authorList>
    </citation>
    <scope>NUCLEOTIDE SEQUENCE [LARGE SCALE GENOMIC DNA]</scope>
    <source>
        <strain evidence="10 11">FJAT-52991</strain>
    </source>
</reference>
<dbReference type="PANTHER" id="PTHR43210">
    <property type="entry name" value="DETHIOBIOTIN SYNTHETASE"/>
    <property type="match status" value="1"/>
</dbReference>
<comment type="subcellular location">
    <subcellularLocation>
        <location evidence="9">Cytoplasm</location>
    </subcellularLocation>
</comment>